<dbReference type="InterPro" id="IPR024530">
    <property type="entry name" value="QSregVF_b"/>
</dbReference>
<dbReference type="Pfam" id="PF12843">
    <property type="entry name" value="QSregVF_b"/>
    <property type="match status" value="1"/>
</dbReference>
<proteinExistence type="predicted"/>
<accession>A0A1L7X9J6</accession>
<evidence type="ECO:0000313" key="2">
    <source>
        <dbReference type="EMBL" id="CZR61699.1"/>
    </source>
</evidence>
<dbReference type="EMBL" id="FJOG01000019">
    <property type="protein sequence ID" value="CZR61699.1"/>
    <property type="molecule type" value="Genomic_DNA"/>
</dbReference>
<reference evidence="2 3" key="1">
    <citation type="submission" date="2016-03" db="EMBL/GenBank/DDBJ databases">
        <authorList>
            <person name="Ploux O."/>
        </authorList>
    </citation>
    <scope>NUCLEOTIDE SEQUENCE [LARGE SCALE GENOMIC DNA]</scope>
    <source>
        <strain evidence="2 3">UAMH 11012</strain>
    </source>
</reference>
<feature type="region of interest" description="Disordered" evidence="1">
    <location>
        <begin position="1"/>
        <end position="27"/>
    </location>
</feature>
<dbReference type="OrthoDB" id="3555443at2759"/>
<evidence type="ECO:0000256" key="1">
    <source>
        <dbReference type="SAM" id="MobiDB-lite"/>
    </source>
</evidence>
<dbReference type="Proteomes" id="UP000184330">
    <property type="component" value="Unassembled WGS sequence"/>
</dbReference>
<keyword evidence="3" id="KW-1185">Reference proteome</keyword>
<organism evidence="2 3">
    <name type="scientific">Phialocephala subalpina</name>
    <dbReference type="NCBI Taxonomy" id="576137"/>
    <lineage>
        <taxon>Eukaryota</taxon>
        <taxon>Fungi</taxon>
        <taxon>Dikarya</taxon>
        <taxon>Ascomycota</taxon>
        <taxon>Pezizomycotina</taxon>
        <taxon>Leotiomycetes</taxon>
        <taxon>Helotiales</taxon>
        <taxon>Mollisiaceae</taxon>
        <taxon>Phialocephala</taxon>
        <taxon>Phialocephala fortinii species complex</taxon>
    </lineage>
</organism>
<sequence length="166" mass="19219">MAAMDYEGDTVMSDYPPEPDLPEPRTQSSLADFTMTFGKFKGERICELPSWYLHWLRNILDPSPAFAAALTYALAASSFSEMEIDWYPPSVSAAPDKFHQWKKLNKERMPKSMDTALWMTSHDVKEYFYLNDAILRVQMVPRLPNDESSTIPRYALYHFGTWCKCI</sequence>
<protein>
    <submittedName>
        <fullName evidence="2">Uncharacterized protein</fullName>
    </submittedName>
</protein>
<name>A0A1L7X9J6_9HELO</name>
<dbReference type="AlphaFoldDB" id="A0A1L7X9J6"/>
<evidence type="ECO:0000313" key="3">
    <source>
        <dbReference type="Proteomes" id="UP000184330"/>
    </source>
</evidence>
<gene>
    <name evidence="2" type="ORF">PAC_11596</name>
</gene>